<comment type="caution">
    <text evidence="3">The sequence shown here is derived from an EMBL/GenBank/DDBJ whole genome shotgun (WGS) entry which is preliminary data.</text>
</comment>
<reference evidence="3 4" key="1">
    <citation type="journal article" date="2022" name="Front. Microbiol.">
        <title>High genomic differentiation and limited gene flow indicate recent cryptic speciation within the genus Laspinema (cyanobacteria).</title>
        <authorList>
            <person name="Stanojkovic A."/>
            <person name="Skoupy S."/>
            <person name="Skaloud P."/>
            <person name="Dvorak P."/>
        </authorList>
    </citation>
    <scope>NUCLEOTIDE SEQUENCE [LARGE SCALE GENOMIC DNA]</scope>
    <source>
        <strain evidence="3 4">D2a</strain>
    </source>
</reference>
<keyword evidence="2" id="KW-1277">Toxin-antitoxin system</keyword>
<sequence>MTKKIFITPKASQDIDRIFAYITQNNSDAALRFFDAVRQTLARLAQMSGMGRLYPVNNPRLEGLRKWSVNGFDNYLIFYLTFEDYIEIVRILHAVRDIETILEQDEGE</sequence>
<dbReference type="Pfam" id="PF05016">
    <property type="entry name" value="ParE_toxin"/>
    <property type="match status" value="1"/>
</dbReference>
<accession>A0ABT2MSN2</accession>
<evidence type="ECO:0000313" key="4">
    <source>
        <dbReference type="Proteomes" id="UP001525890"/>
    </source>
</evidence>
<dbReference type="EMBL" id="JAMXFF010000010">
    <property type="protein sequence ID" value="MCT7966442.1"/>
    <property type="molecule type" value="Genomic_DNA"/>
</dbReference>
<evidence type="ECO:0000256" key="2">
    <source>
        <dbReference type="ARBA" id="ARBA00022649"/>
    </source>
</evidence>
<evidence type="ECO:0000256" key="1">
    <source>
        <dbReference type="ARBA" id="ARBA00006226"/>
    </source>
</evidence>
<dbReference type="InterPro" id="IPR051803">
    <property type="entry name" value="TA_system_RelE-like_toxin"/>
</dbReference>
<dbReference type="InterPro" id="IPR007712">
    <property type="entry name" value="RelE/ParE_toxin"/>
</dbReference>
<protein>
    <submittedName>
        <fullName evidence="3">Type II toxin-antitoxin system RelE/ParE family toxin</fullName>
    </submittedName>
</protein>
<evidence type="ECO:0000313" key="3">
    <source>
        <dbReference type="EMBL" id="MCT7966442.1"/>
    </source>
</evidence>
<dbReference type="RefSeq" id="WP_368006086.1">
    <property type="nucleotide sequence ID" value="NZ_JAMXFF010000010.1"/>
</dbReference>
<dbReference type="Proteomes" id="UP001525890">
    <property type="component" value="Unassembled WGS sequence"/>
</dbReference>
<proteinExistence type="inferred from homology"/>
<gene>
    <name evidence="3" type="ORF">NG799_08865</name>
</gene>
<keyword evidence="4" id="KW-1185">Reference proteome</keyword>
<organism evidence="3 4">
    <name type="scientific">Laspinema palackyanum D2a</name>
    <dbReference type="NCBI Taxonomy" id="2953684"/>
    <lineage>
        <taxon>Bacteria</taxon>
        <taxon>Bacillati</taxon>
        <taxon>Cyanobacteriota</taxon>
        <taxon>Cyanophyceae</taxon>
        <taxon>Oscillatoriophycideae</taxon>
        <taxon>Oscillatoriales</taxon>
        <taxon>Laspinemataceae</taxon>
        <taxon>Laspinema</taxon>
        <taxon>Laspinema palackyanum</taxon>
    </lineage>
</organism>
<name>A0ABT2MSN2_9CYAN</name>
<dbReference type="PANTHER" id="PTHR33755">
    <property type="entry name" value="TOXIN PARE1-RELATED"/>
    <property type="match status" value="1"/>
</dbReference>
<dbReference type="Gene3D" id="3.30.2310.20">
    <property type="entry name" value="RelE-like"/>
    <property type="match status" value="1"/>
</dbReference>
<comment type="similarity">
    <text evidence="1">Belongs to the RelE toxin family.</text>
</comment>
<dbReference type="InterPro" id="IPR035093">
    <property type="entry name" value="RelE/ParE_toxin_dom_sf"/>
</dbReference>